<comment type="caution">
    <text evidence="1">The sequence shown here is derived from an EMBL/GenBank/DDBJ whole genome shotgun (WGS) entry which is preliminary data.</text>
</comment>
<reference evidence="1" key="2">
    <citation type="submission" date="2023-05" db="EMBL/GenBank/DDBJ databases">
        <authorList>
            <consortium name="Lawrence Berkeley National Laboratory"/>
            <person name="Steindorff A."/>
            <person name="Hensen N."/>
            <person name="Bonometti L."/>
            <person name="Westerberg I."/>
            <person name="Brannstrom I.O."/>
            <person name="Guillou S."/>
            <person name="Cros-Aarteil S."/>
            <person name="Calhoun S."/>
            <person name="Haridas S."/>
            <person name="Kuo A."/>
            <person name="Mondo S."/>
            <person name="Pangilinan J."/>
            <person name="Riley R."/>
            <person name="Labutti K."/>
            <person name="Andreopoulos B."/>
            <person name="Lipzen A."/>
            <person name="Chen C."/>
            <person name="Yanf M."/>
            <person name="Daum C."/>
            <person name="Ng V."/>
            <person name="Clum A."/>
            <person name="Ohm R."/>
            <person name="Martin F."/>
            <person name="Silar P."/>
            <person name="Natvig D."/>
            <person name="Lalanne C."/>
            <person name="Gautier V."/>
            <person name="Ament-Velasquez S.L."/>
            <person name="Kruys A."/>
            <person name="Hutchinson M.I."/>
            <person name="Powell A.J."/>
            <person name="Barry K."/>
            <person name="Miller A.N."/>
            <person name="Grigoriev I.V."/>
            <person name="Debuchy R."/>
            <person name="Gladieux P."/>
            <person name="Thoren M.H."/>
            <person name="Johannesson H."/>
        </authorList>
    </citation>
    <scope>NUCLEOTIDE SEQUENCE</scope>
    <source>
        <strain evidence="1">CBS 123565</strain>
    </source>
</reference>
<organism evidence="1 2">
    <name type="scientific">Trichocladium antarcticum</name>
    <dbReference type="NCBI Taxonomy" id="1450529"/>
    <lineage>
        <taxon>Eukaryota</taxon>
        <taxon>Fungi</taxon>
        <taxon>Dikarya</taxon>
        <taxon>Ascomycota</taxon>
        <taxon>Pezizomycotina</taxon>
        <taxon>Sordariomycetes</taxon>
        <taxon>Sordariomycetidae</taxon>
        <taxon>Sordariales</taxon>
        <taxon>Chaetomiaceae</taxon>
        <taxon>Trichocladium</taxon>
    </lineage>
</organism>
<dbReference type="Proteomes" id="UP001304895">
    <property type="component" value="Unassembled WGS sequence"/>
</dbReference>
<gene>
    <name evidence="1" type="ORF">BT67DRAFT_130757</name>
</gene>
<sequence length="125" mass="13754">MVNVWWPVPSAHVCSSRSSITGSVSVLLVLSAADCTTCAPARAFQAPVAHGLSCSATPWPWTIRHVEACFDFESWGYLFLGRHPTRLTWTRRELEQRLSLENGSSGNVPSMIGHHVTLVDQHRAG</sequence>
<dbReference type="AlphaFoldDB" id="A0AAN6ZHV4"/>
<evidence type="ECO:0000313" key="2">
    <source>
        <dbReference type="Proteomes" id="UP001304895"/>
    </source>
</evidence>
<proteinExistence type="predicted"/>
<accession>A0AAN6ZHV4</accession>
<dbReference type="EMBL" id="MU853402">
    <property type="protein sequence ID" value="KAK4138066.1"/>
    <property type="molecule type" value="Genomic_DNA"/>
</dbReference>
<name>A0AAN6ZHV4_9PEZI</name>
<reference evidence="1" key="1">
    <citation type="journal article" date="2023" name="Mol. Phylogenet. Evol.">
        <title>Genome-scale phylogeny and comparative genomics of the fungal order Sordariales.</title>
        <authorList>
            <person name="Hensen N."/>
            <person name="Bonometti L."/>
            <person name="Westerberg I."/>
            <person name="Brannstrom I.O."/>
            <person name="Guillou S."/>
            <person name="Cros-Aarteil S."/>
            <person name="Calhoun S."/>
            <person name="Haridas S."/>
            <person name="Kuo A."/>
            <person name="Mondo S."/>
            <person name="Pangilinan J."/>
            <person name="Riley R."/>
            <person name="LaButti K."/>
            <person name="Andreopoulos B."/>
            <person name="Lipzen A."/>
            <person name="Chen C."/>
            <person name="Yan M."/>
            <person name="Daum C."/>
            <person name="Ng V."/>
            <person name="Clum A."/>
            <person name="Steindorff A."/>
            <person name="Ohm R.A."/>
            <person name="Martin F."/>
            <person name="Silar P."/>
            <person name="Natvig D.O."/>
            <person name="Lalanne C."/>
            <person name="Gautier V."/>
            <person name="Ament-Velasquez S.L."/>
            <person name="Kruys A."/>
            <person name="Hutchinson M.I."/>
            <person name="Powell A.J."/>
            <person name="Barry K."/>
            <person name="Miller A.N."/>
            <person name="Grigoriev I.V."/>
            <person name="Debuchy R."/>
            <person name="Gladieux P."/>
            <person name="Hiltunen Thoren M."/>
            <person name="Johannesson H."/>
        </authorList>
    </citation>
    <scope>NUCLEOTIDE SEQUENCE</scope>
    <source>
        <strain evidence="1">CBS 123565</strain>
    </source>
</reference>
<keyword evidence="2" id="KW-1185">Reference proteome</keyword>
<protein>
    <submittedName>
        <fullName evidence="1">Uncharacterized protein</fullName>
    </submittedName>
</protein>
<evidence type="ECO:0000313" key="1">
    <source>
        <dbReference type="EMBL" id="KAK4138066.1"/>
    </source>
</evidence>